<comment type="caution">
    <text evidence="2">The sequence shown here is derived from an EMBL/GenBank/DDBJ whole genome shotgun (WGS) entry which is preliminary data.</text>
</comment>
<accession>A0A4C1XIY1</accession>
<sequence>MLYRYRTVVRKFSDCRLAAFYDAHGNGRVCPILVPEKTGGGYHIVQDNSYSLKKFELLVHCQRCSVSSAVSFKRGRSSGRARGGTIKCGFLKLYENKLLRQRPPARGMSRPAKQLRPRSF</sequence>
<dbReference type="AlphaFoldDB" id="A0A4C1XIY1"/>
<organism evidence="2 3">
    <name type="scientific">Eumeta variegata</name>
    <name type="common">Bagworm moth</name>
    <name type="synonym">Eumeta japonica</name>
    <dbReference type="NCBI Taxonomy" id="151549"/>
    <lineage>
        <taxon>Eukaryota</taxon>
        <taxon>Metazoa</taxon>
        <taxon>Ecdysozoa</taxon>
        <taxon>Arthropoda</taxon>
        <taxon>Hexapoda</taxon>
        <taxon>Insecta</taxon>
        <taxon>Pterygota</taxon>
        <taxon>Neoptera</taxon>
        <taxon>Endopterygota</taxon>
        <taxon>Lepidoptera</taxon>
        <taxon>Glossata</taxon>
        <taxon>Ditrysia</taxon>
        <taxon>Tineoidea</taxon>
        <taxon>Psychidae</taxon>
        <taxon>Oiketicinae</taxon>
        <taxon>Eumeta</taxon>
    </lineage>
</organism>
<evidence type="ECO:0000313" key="3">
    <source>
        <dbReference type="Proteomes" id="UP000299102"/>
    </source>
</evidence>
<reference evidence="2 3" key="1">
    <citation type="journal article" date="2019" name="Commun. Biol.">
        <title>The bagworm genome reveals a unique fibroin gene that provides high tensile strength.</title>
        <authorList>
            <person name="Kono N."/>
            <person name="Nakamura H."/>
            <person name="Ohtoshi R."/>
            <person name="Tomita M."/>
            <person name="Numata K."/>
            <person name="Arakawa K."/>
        </authorList>
    </citation>
    <scope>NUCLEOTIDE SEQUENCE [LARGE SCALE GENOMIC DNA]</scope>
</reference>
<evidence type="ECO:0000256" key="1">
    <source>
        <dbReference type="SAM" id="MobiDB-lite"/>
    </source>
</evidence>
<protein>
    <submittedName>
        <fullName evidence="2">Uncharacterized protein</fullName>
    </submittedName>
</protein>
<name>A0A4C1XIY1_EUMVA</name>
<feature type="region of interest" description="Disordered" evidence="1">
    <location>
        <begin position="101"/>
        <end position="120"/>
    </location>
</feature>
<proteinExistence type="predicted"/>
<gene>
    <name evidence="2" type="ORF">EVAR_38229_1</name>
</gene>
<keyword evidence="3" id="KW-1185">Reference proteome</keyword>
<dbReference type="Proteomes" id="UP000299102">
    <property type="component" value="Unassembled WGS sequence"/>
</dbReference>
<dbReference type="EMBL" id="BGZK01000835">
    <property type="protein sequence ID" value="GBP62227.1"/>
    <property type="molecule type" value="Genomic_DNA"/>
</dbReference>
<evidence type="ECO:0000313" key="2">
    <source>
        <dbReference type="EMBL" id="GBP62227.1"/>
    </source>
</evidence>